<evidence type="ECO:0000259" key="2">
    <source>
        <dbReference type="Pfam" id="PF25148"/>
    </source>
</evidence>
<dbReference type="InterPro" id="IPR056726">
    <property type="entry name" value="DUF7824"/>
</dbReference>
<dbReference type="RefSeq" id="WP_105334664.1">
    <property type="nucleotide sequence ID" value="NZ_PUHZ01000007.1"/>
</dbReference>
<dbReference type="OrthoDB" id="8481515at2"/>
<feature type="domain" description="DUF7824" evidence="2">
    <location>
        <begin position="460"/>
        <end position="699"/>
    </location>
</feature>
<accession>A0A2S8GR13</accession>
<dbReference type="Pfam" id="PF20103">
    <property type="entry name" value="DUF6493"/>
    <property type="match status" value="1"/>
</dbReference>
<evidence type="ECO:0000259" key="3">
    <source>
        <dbReference type="Pfam" id="PF25149"/>
    </source>
</evidence>
<dbReference type="EMBL" id="PUHZ01000007">
    <property type="protein sequence ID" value="PQO46865.1"/>
    <property type="molecule type" value="Genomic_DNA"/>
</dbReference>
<comment type="caution">
    <text evidence="4">The sequence shown here is derived from an EMBL/GenBank/DDBJ whole genome shotgun (WGS) entry which is preliminary data.</text>
</comment>
<reference evidence="4 5" key="1">
    <citation type="submission" date="2018-02" db="EMBL/GenBank/DDBJ databases">
        <title>Comparative genomes isolates from brazilian mangrove.</title>
        <authorList>
            <person name="Araujo J.E."/>
            <person name="Taketani R.G."/>
            <person name="Silva M.C.P."/>
            <person name="Loureco M.V."/>
            <person name="Andreote F.D."/>
        </authorList>
    </citation>
    <scope>NUCLEOTIDE SEQUENCE [LARGE SCALE GENOMIC DNA]</scope>
    <source>
        <strain evidence="4 5">Nap-Phe MGV</strain>
    </source>
</reference>
<evidence type="ECO:0000313" key="5">
    <source>
        <dbReference type="Proteomes" id="UP000237819"/>
    </source>
</evidence>
<feature type="domain" description="DUF6493" evidence="1">
    <location>
        <begin position="4"/>
        <end position="308"/>
    </location>
</feature>
<dbReference type="InterPro" id="IPR056727">
    <property type="entry name" value="DUF7825"/>
</dbReference>
<dbReference type="Pfam" id="PF25149">
    <property type="entry name" value="DUF7825"/>
    <property type="match status" value="1"/>
</dbReference>
<proteinExistence type="predicted"/>
<dbReference type="Pfam" id="PF25148">
    <property type="entry name" value="DUF7824"/>
    <property type="match status" value="1"/>
</dbReference>
<dbReference type="Proteomes" id="UP000237819">
    <property type="component" value="Unassembled WGS sequence"/>
</dbReference>
<dbReference type="AlphaFoldDB" id="A0A2S8GR13"/>
<dbReference type="InterPro" id="IPR045472">
    <property type="entry name" value="DUF6493"/>
</dbReference>
<evidence type="ECO:0000313" key="4">
    <source>
        <dbReference type="EMBL" id="PQO46865.1"/>
    </source>
</evidence>
<protein>
    <submittedName>
        <fullName evidence="4">Uncharacterized protein</fullName>
    </submittedName>
</protein>
<name>A0A2S8GR13_9BACT</name>
<gene>
    <name evidence="4" type="ORF">C5Y93_06860</name>
</gene>
<sequence length="1006" mass="110509">MIDSKLEAVLQSGDLEKCRDYFLGMPEKERRKLAPELGKLFRKVDKSPSYDEATRIYSLQNVDLDMLGIAVFSTGTPTEIKKLGFRGEPRPEMMYEIIVDRRPEWIEEWVAGLFESPRFSWYWGIIRKLYLDGLIQKPDHPNYTLGMINYLQPPGGAFRKDEPSVEEAISADPTLLEDEIWRLFEHEGEGVDSLANADGSRGTGDWQTALLYFEKRGELSRERLLTSSLEALERDFNHYRAKWFTVFHDGLKPSDEELKSLAPHYLQILGVSAAPVVSWAYAKVEKLAKAGAYSADDLVAGLKPVLQARQKGIVKKALKLLATLAGKRKGEAAKIVVAALPALGHEAVEVQTDVLGMIEKFGDVSDAKFVRDVSEYASVVAPSERKRLDAWLAAAGAAPEVADAAAEEVAEIDDAAVDAMDERLRHLYAIDDLLANRQQGKLEIPAARFDGTEIPRLTTHQPIQPIEDLDELIEVCTRLIEDAKSIDDVERAVDGISRLCGEKPDEFELRTAPLLKRCISLMKQERSPFVGAGPGEDLIGLIIAWCKGVVLEAKPGKSKFGHKVMNYTIDGEAIQQFSSNLEPPIGFLSERVKTIAGRVAAENAAPLWSAPTHAGAWIEPQVLVDRVLASGGKPLDDFDAVLALLRLAPEGREAALANLKTAATEAAKAVRYALGATRVTIGKSAPIWTAAARSRAPWSDDAQLEKAFPKSGPDAATAAAYHNVIWCDEYKDYNRTYLVARFSMESTPRAPKTIDPLCITTRFHWGYQAPIKEHWERRSCGGHSEYGIAWTASIWPQARESFFASGVCVMGNNIDWDSAAWGHKAFLEPLLDSTTPLREMGLMLLVIGLGAKEPGEHGLATDAAIAAIEEGRLGSDNLGAMLARLLRTGLIKPPRWAKTLADVARISTLHAAVVHHAIQISLAGDAETLPRDYAKLLELLLQLSIELELPVTHAGCLETLQNLPGSGKGPKTAKALLKRPPATEETVQRILDLALQQRIRAAEAVA</sequence>
<organism evidence="4 5">
    <name type="scientific">Blastopirellula marina</name>
    <dbReference type="NCBI Taxonomy" id="124"/>
    <lineage>
        <taxon>Bacteria</taxon>
        <taxon>Pseudomonadati</taxon>
        <taxon>Planctomycetota</taxon>
        <taxon>Planctomycetia</taxon>
        <taxon>Pirellulales</taxon>
        <taxon>Pirellulaceae</taxon>
        <taxon>Blastopirellula</taxon>
    </lineage>
</organism>
<feature type="domain" description="DUF7825" evidence="3">
    <location>
        <begin position="782"/>
        <end position="944"/>
    </location>
</feature>
<evidence type="ECO:0000259" key="1">
    <source>
        <dbReference type="Pfam" id="PF20103"/>
    </source>
</evidence>